<sequence>MKFQRLTQASEKLARLRHVCQVTNQTAPISLSPLSRAHGGGGNGAGSGWRVRGGGGGGITASATARRRRQQRRLRRPAPATPAPDGGGLGNGGRAPASLRPAAASATPRQWRLWAATAGDGGGCGRRLLATAAARRHQMAATDGCASAFPTVGTRQRQIGGGLGAPGPPTGRRRWRLEGEEGLGFSLVAFPSPPLSRPGQASPLAGGGQRVAAVPEVAGGQELTNFLLQCPPARADAVLLQLSTTPSWSPTPSCSSASTPVTNTSLHASILCYRLWNLRCRFL</sequence>
<proteinExistence type="predicted"/>
<feature type="compositionally biased region" description="Basic residues" evidence="1">
    <location>
        <begin position="65"/>
        <end position="76"/>
    </location>
</feature>
<reference evidence="2" key="1">
    <citation type="submission" date="2015-04" db="UniProtKB">
        <authorList>
            <consortium name="EnsemblPlants"/>
        </authorList>
    </citation>
    <scope>IDENTIFICATION</scope>
</reference>
<dbReference type="EnsemblPlants" id="OMERI03G15380.1">
    <property type="protein sequence ID" value="OMERI03G15380.1"/>
    <property type="gene ID" value="OMERI03G15380"/>
</dbReference>
<name>A0A0E0D0F7_9ORYZ</name>
<dbReference type="Gramene" id="OMERI03G15380.1">
    <property type="protein sequence ID" value="OMERI03G15380.1"/>
    <property type="gene ID" value="OMERI03G15380"/>
</dbReference>
<evidence type="ECO:0000313" key="3">
    <source>
        <dbReference type="Proteomes" id="UP000008021"/>
    </source>
</evidence>
<accession>A0A0E0D0F7</accession>
<protein>
    <submittedName>
        <fullName evidence="2">Uncharacterized protein</fullName>
    </submittedName>
</protein>
<dbReference type="Proteomes" id="UP000008021">
    <property type="component" value="Chromosome 3"/>
</dbReference>
<evidence type="ECO:0000313" key="2">
    <source>
        <dbReference type="EnsemblPlants" id="OMERI03G15380.1"/>
    </source>
</evidence>
<evidence type="ECO:0000256" key="1">
    <source>
        <dbReference type="SAM" id="MobiDB-lite"/>
    </source>
</evidence>
<feature type="compositionally biased region" description="Gly residues" evidence="1">
    <location>
        <begin position="38"/>
        <end position="59"/>
    </location>
</feature>
<dbReference type="AlphaFoldDB" id="A0A0E0D0F7"/>
<feature type="compositionally biased region" description="Low complexity" evidence="1">
    <location>
        <begin position="94"/>
        <end position="106"/>
    </location>
</feature>
<organism evidence="2">
    <name type="scientific">Oryza meridionalis</name>
    <dbReference type="NCBI Taxonomy" id="40149"/>
    <lineage>
        <taxon>Eukaryota</taxon>
        <taxon>Viridiplantae</taxon>
        <taxon>Streptophyta</taxon>
        <taxon>Embryophyta</taxon>
        <taxon>Tracheophyta</taxon>
        <taxon>Spermatophyta</taxon>
        <taxon>Magnoliopsida</taxon>
        <taxon>Liliopsida</taxon>
        <taxon>Poales</taxon>
        <taxon>Poaceae</taxon>
        <taxon>BOP clade</taxon>
        <taxon>Oryzoideae</taxon>
        <taxon>Oryzeae</taxon>
        <taxon>Oryzinae</taxon>
        <taxon>Oryza</taxon>
    </lineage>
</organism>
<dbReference type="HOGENOM" id="CLU_1009640_0_0_1"/>
<reference evidence="2" key="2">
    <citation type="submission" date="2018-05" db="EMBL/GenBank/DDBJ databases">
        <title>OmerRS3 (Oryza meridionalis Reference Sequence Version 3).</title>
        <authorList>
            <person name="Zhang J."/>
            <person name="Kudrna D."/>
            <person name="Lee S."/>
            <person name="Talag J."/>
            <person name="Welchert J."/>
            <person name="Wing R.A."/>
        </authorList>
    </citation>
    <scope>NUCLEOTIDE SEQUENCE [LARGE SCALE GENOMIC DNA]</scope>
    <source>
        <strain evidence="2">cv. OR44</strain>
    </source>
</reference>
<feature type="region of interest" description="Disordered" evidence="1">
    <location>
        <begin position="31"/>
        <end position="106"/>
    </location>
</feature>
<keyword evidence="3" id="KW-1185">Reference proteome</keyword>